<evidence type="ECO:0000313" key="3">
    <source>
        <dbReference type="Proteomes" id="UP000316008"/>
    </source>
</evidence>
<evidence type="ECO:0000313" key="2">
    <source>
        <dbReference type="EMBL" id="TSJ47734.1"/>
    </source>
</evidence>
<name>A0A556N6C1_9FLAO</name>
<keyword evidence="1" id="KW-0472">Membrane</keyword>
<accession>A0A556N6C1</accession>
<feature type="transmembrane region" description="Helical" evidence="1">
    <location>
        <begin position="88"/>
        <end position="106"/>
    </location>
</feature>
<dbReference type="RefSeq" id="WP_144331269.1">
    <property type="nucleotide sequence ID" value="NZ_VLPL01000001.1"/>
</dbReference>
<keyword evidence="3" id="KW-1185">Reference proteome</keyword>
<keyword evidence="1" id="KW-1133">Transmembrane helix</keyword>
<dbReference type="OrthoDB" id="9553520at2"/>
<dbReference type="AlphaFoldDB" id="A0A556N6C1"/>
<reference evidence="2 3" key="1">
    <citation type="submission" date="2019-07" db="EMBL/GenBank/DDBJ databases">
        <authorList>
            <person name="Huq M.A."/>
        </authorList>
    </citation>
    <scope>NUCLEOTIDE SEQUENCE [LARGE SCALE GENOMIC DNA]</scope>
    <source>
        <strain evidence="2 3">MAH-3</strain>
    </source>
</reference>
<feature type="transmembrane region" description="Helical" evidence="1">
    <location>
        <begin position="118"/>
        <end position="141"/>
    </location>
</feature>
<proteinExistence type="predicted"/>
<feature type="transmembrane region" description="Helical" evidence="1">
    <location>
        <begin position="7"/>
        <end position="25"/>
    </location>
</feature>
<protein>
    <submittedName>
        <fullName evidence="2">Uncharacterized protein</fullName>
    </submittedName>
</protein>
<feature type="transmembrane region" description="Helical" evidence="1">
    <location>
        <begin position="54"/>
        <end position="76"/>
    </location>
</feature>
<sequence length="157" mass="17603">MKDRSRILTLICFGVILVSMFLPFFEGPRKELMLSGGFSVVEVYDSPEFGLRMWIFNGFGSFFALTNLAIALILVVSRFFFPKSLPTAILTTFVFAVSLVALIYSTSEEQSGPLPDEMLSGFYLMLVSQVILIAQSFTKAITEAPKDQRRDSDILDF</sequence>
<organism evidence="2 3">
    <name type="scientific">Fluviicola chungangensis</name>
    <dbReference type="NCBI Taxonomy" id="2597671"/>
    <lineage>
        <taxon>Bacteria</taxon>
        <taxon>Pseudomonadati</taxon>
        <taxon>Bacteroidota</taxon>
        <taxon>Flavobacteriia</taxon>
        <taxon>Flavobacteriales</taxon>
        <taxon>Crocinitomicaceae</taxon>
        <taxon>Fluviicola</taxon>
    </lineage>
</organism>
<keyword evidence="1" id="KW-0812">Transmembrane</keyword>
<dbReference type="EMBL" id="VLPL01000001">
    <property type="protein sequence ID" value="TSJ47734.1"/>
    <property type="molecule type" value="Genomic_DNA"/>
</dbReference>
<dbReference type="Proteomes" id="UP000316008">
    <property type="component" value="Unassembled WGS sequence"/>
</dbReference>
<evidence type="ECO:0000256" key="1">
    <source>
        <dbReference type="SAM" id="Phobius"/>
    </source>
</evidence>
<comment type="caution">
    <text evidence="2">The sequence shown here is derived from an EMBL/GenBank/DDBJ whole genome shotgun (WGS) entry which is preliminary data.</text>
</comment>
<gene>
    <name evidence="2" type="ORF">FO442_00990</name>
</gene>